<reference evidence="1" key="1">
    <citation type="submission" date="2023-08" db="EMBL/GenBank/DDBJ databases">
        <authorList>
            <person name="Audoor S."/>
            <person name="Bilcke G."/>
        </authorList>
    </citation>
    <scope>NUCLEOTIDE SEQUENCE</scope>
</reference>
<organism evidence="1 2">
    <name type="scientific">Cylindrotheca closterium</name>
    <dbReference type="NCBI Taxonomy" id="2856"/>
    <lineage>
        <taxon>Eukaryota</taxon>
        <taxon>Sar</taxon>
        <taxon>Stramenopiles</taxon>
        <taxon>Ochrophyta</taxon>
        <taxon>Bacillariophyta</taxon>
        <taxon>Bacillariophyceae</taxon>
        <taxon>Bacillariophycidae</taxon>
        <taxon>Bacillariales</taxon>
        <taxon>Bacillariaceae</taxon>
        <taxon>Cylindrotheca</taxon>
    </lineage>
</organism>
<sequence length="101" mass="11625">MRLMIATQWTMRSKHNLALLEIHPAGRRWRCKSSQAMADFPTRLLLACSSEFTIWIMCIRSTQILPGFFEQVAPLGWDKSYSKTLEQCLAVLFCSVLPWGC</sequence>
<proteinExistence type="predicted"/>
<dbReference type="AlphaFoldDB" id="A0AAD2CSI5"/>
<gene>
    <name evidence="1" type="ORF">CYCCA115_LOCUS4248</name>
</gene>
<comment type="caution">
    <text evidence="1">The sequence shown here is derived from an EMBL/GenBank/DDBJ whole genome shotgun (WGS) entry which is preliminary data.</text>
</comment>
<dbReference type="Proteomes" id="UP001295423">
    <property type="component" value="Unassembled WGS sequence"/>
</dbReference>
<evidence type="ECO:0000313" key="1">
    <source>
        <dbReference type="EMBL" id="CAJ1934913.1"/>
    </source>
</evidence>
<keyword evidence="2" id="KW-1185">Reference proteome</keyword>
<protein>
    <submittedName>
        <fullName evidence="1">Uncharacterized protein</fullName>
    </submittedName>
</protein>
<accession>A0AAD2CSI5</accession>
<dbReference type="EMBL" id="CAKOGP040000413">
    <property type="protein sequence ID" value="CAJ1934913.1"/>
    <property type="molecule type" value="Genomic_DNA"/>
</dbReference>
<evidence type="ECO:0000313" key="2">
    <source>
        <dbReference type="Proteomes" id="UP001295423"/>
    </source>
</evidence>
<name>A0AAD2CSI5_9STRA</name>